<sequence>MCLACSFHCCGAPRFNACGCACEDPDCWPAAAPAWPSRPANDDGEEDGAERLPVAARPRFRCEEIRV</sequence>
<dbReference type="EMBL" id="BPQM01000026">
    <property type="protein sequence ID" value="GJD77965.1"/>
    <property type="molecule type" value="Genomic_DNA"/>
</dbReference>
<name>A0AA37HLX3_9HYPH</name>
<evidence type="ECO:0000313" key="1">
    <source>
        <dbReference type="EMBL" id="GJD77965.1"/>
    </source>
</evidence>
<proteinExistence type="predicted"/>
<gene>
    <name evidence="1" type="ORF">NBEOAGPD_1177</name>
</gene>
<keyword evidence="2" id="KW-1185">Reference proteome</keyword>
<dbReference type="AlphaFoldDB" id="A0AA37HLX3"/>
<dbReference type="Proteomes" id="UP001055108">
    <property type="component" value="Unassembled WGS sequence"/>
</dbReference>
<reference evidence="1" key="1">
    <citation type="journal article" date="2016" name="Front. Microbiol.">
        <title>Genome Sequence of the Piezophilic, Mesophilic Sulfate-Reducing Bacterium Desulfovibrio indicus J2T.</title>
        <authorList>
            <person name="Cao J."/>
            <person name="Maignien L."/>
            <person name="Shao Z."/>
            <person name="Alain K."/>
            <person name="Jebbar M."/>
        </authorList>
    </citation>
    <scope>NUCLEOTIDE SEQUENCE</scope>
    <source>
        <strain evidence="1">NBRC 103626</strain>
    </source>
</reference>
<dbReference type="RefSeq" id="WP_238301696.1">
    <property type="nucleotide sequence ID" value="NZ_BPQM01000026.1"/>
</dbReference>
<protein>
    <submittedName>
        <fullName evidence="1">Uncharacterized protein</fullName>
    </submittedName>
</protein>
<reference evidence="1" key="2">
    <citation type="submission" date="2021-08" db="EMBL/GenBank/DDBJ databases">
        <authorList>
            <person name="Tani A."/>
            <person name="Ola A."/>
            <person name="Ogura Y."/>
            <person name="Katsura K."/>
            <person name="Hayashi T."/>
        </authorList>
    </citation>
    <scope>NUCLEOTIDE SEQUENCE</scope>
    <source>
        <strain evidence="1">NBRC 103626</strain>
    </source>
</reference>
<organism evidence="1 2">
    <name type="scientific">Methylobacterium gregans</name>
    <dbReference type="NCBI Taxonomy" id="374424"/>
    <lineage>
        <taxon>Bacteria</taxon>
        <taxon>Pseudomonadati</taxon>
        <taxon>Pseudomonadota</taxon>
        <taxon>Alphaproteobacteria</taxon>
        <taxon>Hyphomicrobiales</taxon>
        <taxon>Methylobacteriaceae</taxon>
        <taxon>Methylobacterium</taxon>
    </lineage>
</organism>
<accession>A0AA37HLX3</accession>
<evidence type="ECO:0000313" key="2">
    <source>
        <dbReference type="Proteomes" id="UP001055108"/>
    </source>
</evidence>
<comment type="caution">
    <text evidence="1">The sequence shown here is derived from an EMBL/GenBank/DDBJ whole genome shotgun (WGS) entry which is preliminary data.</text>
</comment>